<comment type="caution">
    <text evidence="1">The sequence shown here is derived from an EMBL/GenBank/DDBJ whole genome shotgun (WGS) entry which is preliminary data.</text>
</comment>
<keyword evidence="2" id="KW-1185">Reference proteome</keyword>
<dbReference type="AlphaFoldDB" id="A0AAE3AKD6"/>
<dbReference type="RefSeq" id="WP_308449231.1">
    <property type="nucleotide sequence ID" value="NZ_JAJEQC010000006.1"/>
</dbReference>
<reference evidence="1" key="1">
    <citation type="submission" date="2021-10" db="EMBL/GenBank/DDBJ databases">
        <title>Anaerobic single-cell dispensing facilitates the cultivation of human gut bacteria.</title>
        <authorList>
            <person name="Afrizal A."/>
        </authorList>
    </citation>
    <scope>NUCLEOTIDE SEQUENCE</scope>
    <source>
        <strain evidence="1">CLA-AA-H250</strain>
    </source>
</reference>
<accession>A0AAE3AKD6</accession>
<protein>
    <submittedName>
        <fullName evidence="1">Aminoglycoside 6-adenylyltransferase</fullName>
    </submittedName>
</protein>
<dbReference type="Gene3D" id="3.30.460.10">
    <property type="entry name" value="Beta Polymerase, domain 2"/>
    <property type="match status" value="1"/>
</dbReference>
<dbReference type="EMBL" id="JAJEQC010000006">
    <property type="protein sequence ID" value="MCC2136871.1"/>
    <property type="molecule type" value="Genomic_DNA"/>
</dbReference>
<dbReference type="Gene3D" id="1.20.120.330">
    <property type="entry name" value="Nucleotidyltransferases domain 2"/>
    <property type="match status" value="1"/>
</dbReference>
<proteinExistence type="predicted"/>
<dbReference type="Proteomes" id="UP001199424">
    <property type="component" value="Unassembled WGS sequence"/>
</dbReference>
<organism evidence="1 2">
    <name type="scientific">Hominenteromicrobium mulieris</name>
    <dbReference type="NCBI Taxonomy" id="2885357"/>
    <lineage>
        <taxon>Bacteria</taxon>
        <taxon>Bacillati</taxon>
        <taxon>Bacillota</taxon>
        <taxon>Clostridia</taxon>
        <taxon>Eubacteriales</taxon>
        <taxon>Oscillospiraceae</taxon>
        <taxon>Hominenteromicrobium</taxon>
    </lineage>
</organism>
<sequence length="285" mass="33484">MTQRTPEEMMNLILSRAENDAHIRVVGMEGSRTNQNIPKDRFQDFDVTYFVDDPALYTEDDTWVNVFGERLIMQKPEDMELFPAVEDGYSFLMFFTDYNKIDLTILPLTALEDYLNGDGLREILLDKDGRVEEKPTPTDKEYHIQKPGARSFDDCCNEFWNITIYVVKGLCRRELLFAIDLLAMMRNELLRMLSWQVGSAYGFTFSVGKNYKFIGQYLPAEQWQALLSTYRTDSVENTWRSLFTCHELFRDAAKNFAAKYGYTYPDYDENVSRYVRDMYAEYEAK</sequence>
<dbReference type="Pfam" id="PF04439">
    <property type="entry name" value="Adenyl_transf"/>
    <property type="match status" value="1"/>
</dbReference>
<dbReference type="InterPro" id="IPR043519">
    <property type="entry name" value="NT_sf"/>
</dbReference>
<evidence type="ECO:0000313" key="2">
    <source>
        <dbReference type="Proteomes" id="UP001199424"/>
    </source>
</evidence>
<name>A0AAE3AKD6_9FIRM</name>
<dbReference type="NCBIfam" id="NF033084">
    <property type="entry name" value="ANT_6"/>
    <property type="match status" value="1"/>
</dbReference>
<dbReference type="InterPro" id="IPR007530">
    <property type="entry name" value="Aminoglycoside_adenylylTfrase"/>
</dbReference>
<evidence type="ECO:0000313" key="1">
    <source>
        <dbReference type="EMBL" id="MCC2136871.1"/>
    </source>
</evidence>
<dbReference type="SUPFAM" id="SSF81631">
    <property type="entry name" value="PAP/OAS1 substrate-binding domain"/>
    <property type="match status" value="1"/>
</dbReference>
<dbReference type="SUPFAM" id="SSF81301">
    <property type="entry name" value="Nucleotidyltransferase"/>
    <property type="match status" value="1"/>
</dbReference>
<gene>
    <name evidence="1" type="primary">ant(6)</name>
    <name evidence="1" type="ORF">LKD31_07555</name>
</gene>
<dbReference type="PIRSF" id="PIRSF000812">
    <property type="entry name" value="AAD"/>
    <property type="match status" value="1"/>
</dbReference>